<keyword evidence="12" id="KW-1185">Reference proteome</keyword>
<dbReference type="PANTHER" id="PTHR11571">
    <property type="entry name" value="GLUTATHIONE S-TRANSFERASE"/>
    <property type="match status" value="1"/>
</dbReference>
<dbReference type="EMBL" id="CAJJDM010000070">
    <property type="protein sequence ID" value="CAD8082212.1"/>
    <property type="molecule type" value="Genomic_DNA"/>
</dbReference>
<dbReference type="Pfam" id="PF14497">
    <property type="entry name" value="GST_C_3"/>
    <property type="match status" value="1"/>
</dbReference>
<dbReference type="SFLD" id="SFLDS00019">
    <property type="entry name" value="Glutathione_Transferase_(cytos"/>
    <property type="match status" value="1"/>
</dbReference>
<evidence type="ECO:0000259" key="9">
    <source>
        <dbReference type="PROSITE" id="PS50404"/>
    </source>
</evidence>
<dbReference type="Pfam" id="PF02798">
    <property type="entry name" value="GST_N"/>
    <property type="match status" value="1"/>
</dbReference>
<evidence type="ECO:0000256" key="1">
    <source>
        <dbReference type="ARBA" id="ARBA00003701"/>
    </source>
</evidence>
<comment type="caution">
    <text evidence="11">The sequence shown here is derived from an EMBL/GenBank/DDBJ whole genome shotgun (WGS) entry which is preliminary data.</text>
</comment>
<dbReference type="GO" id="GO:0004364">
    <property type="term" value="F:glutathione transferase activity"/>
    <property type="evidence" value="ECO:0007669"/>
    <property type="project" value="UniProtKB-EC"/>
</dbReference>
<dbReference type="InterPro" id="IPR004045">
    <property type="entry name" value="Glutathione_S-Trfase_N"/>
</dbReference>
<evidence type="ECO:0000256" key="6">
    <source>
        <dbReference type="ARBA" id="ARBA00022679"/>
    </source>
</evidence>
<comment type="function">
    <text evidence="1">Conjugation of reduced glutathione to a wide number of exogenous and endogenous hydrophobic electrophiles.</text>
</comment>
<comment type="subunit">
    <text evidence="4">Homodimer.</text>
</comment>
<dbReference type="AlphaFoldDB" id="A0A8S1MSC4"/>
<dbReference type="OMA" id="CNGASAK"/>
<keyword evidence="6" id="KW-0808">Transferase</keyword>
<dbReference type="InterPro" id="IPR050213">
    <property type="entry name" value="GST_superfamily"/>
</dbReference>
<evidence type="ECO:0000256" key="8">
    <source>
        <dbReference type="ARBA" id="ARBA00047960"/>
    </source>
</evidence>
<dbReference type="PROSITE" id="PS50404">
    <property type="entry name" value="GST_NTER"/>
    <property type="match status" value="1"/>
</dbReference>
<organism evidence="11 12">
    <name type="scientific">Paramecium primaurelia</name>
    <dbReference type="NCBI Taxonomy" id="5886"/>
    <lineage>
        <taxon>Eukaryota</taxon>
        <taxon>Sar</taxon>
        <taxon>Alveolata</taxon>
        <taxon>Ciliophora</taxon>
        <taxon>Intramacronucleata</taxon>
        <taxon>Oligohymenophorea</taxon>
        <taxon>Peniculida</taxon>
        <taxon>Parameciidae</taxon>
        <taxon>Paramecium</taxon>
    </lineage>
</organism>
<gene>
    <name evidence="11" type="ORF">PPRIM_AZ9-3.1.T0670141</name>
</gene>
<dbReference type="GO" id="GO:0006749">
    <property type="term" value="P:glutathione metabolic process"/>
    <property type="evidence" value="ECO:0007669"/>
    <property type="project" value="TreeGrafter"/>
</dbReference>
<proteinExistence type="inferred from homology"/>
<evidence type="ECO:0000313" key="11">
    <source>
        <dbReference type="EMBL" id="CAD8082212.1"/>
    </source>
</evidence>
<evidence type="ECO:0000256" key="2">
    <source>
        <dbReference type="ARBA" id="ARBA00005861"/>
    </source>
</evidence>
<dbReference type="PANTHER" id="PTHR11571:SF222">
    <property type="entry name" value="GLUTATHIONE TRANSFERASE"/>
    <property type="match status" value="1"/>
</dbReference>
<feature type="domain" description="GST C-terminal" evidence="10">
    <location>
        <begin position="91"/>
        <end position="212"/>
    </location>
</feature>
<evidence type="ECO:0000256" key="5">
    <source>
        <dbReference type="ARBA" id="ARBA00012452"/>
    </source>
</evidence>
<dbReference type="FunFam" id="1.20.1050.10:FF:000020">
    <property type="entry name" value="Glutathione S-transferase P 1"/>
    <property type="match status" value="1"/>
</dbReference>
<protein>
    <recommendedName>
        <fullName evidence="5">glutathione transferase</fullName>
        <ecNumber evidence="5">2.5.1.18</ecNumber>
    </recommendedName>
    <alternativeName>
        <fullName evidence="7">GST class-pi</fullName>
    </alternativeName>
</protein>
<dbReference type="PROSITE" id="PS50405">
    <property type="entry name" value="GST_CTER"/>
    <property type="match status" value="1"/>
</dbReference>
<dbReference type="InterPro" id="IPR040079">
    <property type="entry name" value="Glutathione_S-Trfase"/>
</dbReference>
<comment type="catalytic activity">
    <reaction evidence="8">
        <text>RX + glutathione = an S-substituted glutathione + a halide anion + H(+)</text>
        <dbReference type="Rhea" id="RHEA:16437"/>
        <dbReference type="ChEBI" id="CHEBI:15378"/>
        <dbReference type="ChEBI" id="CHEBI:16042"/>
        <dbReference type="ChEBI" id="CHEBI:17792"/>
        <dbReference type="ChEBI" id="CHEBI:57925"/>
        <dbReference type="ChEBI" id="CHEBI:90779"/>
        <dbReference type="EC" id="2.5.1.18"/>
    </reaction>
</comment>
<evidence type="ECO:0000256" key="3">
    <source>
        <dbReference type="ARBA" id="ARBA00007297"/>
    </source>
</evidence>
<comment type="similarity">
    <text evidence="3">Belongs to the GST superfamily. Pi family.</text>
</comment>
<evidence type="ECO:0000256" key="7">
    <source>
        <dbReference type="ARBA" id="ARBA00032759"/>
    </source>
</evidence>
<dbReference type="EC" id="2.5.1.18" evidence="5"/>
<comment type="similarity">
    <text evidence="2">Belongs to the GST superfamily. Mu family.</text>
</comment>
<dbReference type="Proteomes" id="UP000688137">
    <property type="component" value="Unassembled WGS sequence"/>
</dbReference>
<accession>A0A8S1MSC4</accession>
<evidence type="ECO:0000256" key="4">
    <source>
        <dbReference type="ARBA" id="ARBA00011738"/>
    </source>
</evidence>
<reference evidence="11" key="1">
    <citation type="submission" date="2021-01" db="EMBL/GenBank/DDBJ databases">
        <authorList>
            <consortium name="Genoscope - CEA"/>
            <person name="William W."/>
        </authorList>
    </citation>
    <scope>NUCLEOTIDE SEQUENCE</scope>
</reference>
<name>A0A8S1MSC4_PARPR</name>
<evidence type="ECO:0000259" key="10">
    <source>
        <dbReference type="PROSITE" id="PS50405"/>
    </source>
</evidence>
<evidence type="ECO:0000313" key="12">
    <source>
        <dbReference type="Proteomes" id="UP000688137"/>
    </source>
</evidence>
<sequence length="222" mass="25454">MADQLVLGYWGIRGLAQPLRYLLEYLGLPYEDKRYLKPEEWFGGLAQAPFNTHVLVNLPYIKDGDKYVYESAALYVYLAHKANRADLLGSTPDEQVAVAQVRGVIQDALKGFFHLITLPEDQYAAQKEEIYANEVAWLIERLDKFIGGKTWAAGANLTYIDFALFELEETLKSFNAESWAKFANLQKHHQEFSNLPQIKEYMASGRFLAGPFYPPGRFRWGF</sequence>
<dbReference type="InterPro" id="IPR004046">
    <property type="entry name" value="GST_C"/>
</dbReference>
<dbReference type="InterPro" id="IPR010987">
    <property type="entry name" value="Glutathione-S-Trfase_C-like"/>
</dbReference>
<feature type="domain" description="GST N-terminal" evidence="9">
    <location>
        <begin position="3"/>
        <end position="86"/>
    </location>
</feature>